<dbReference type="EMBL" id="JAHLFJ010000075">
    <property type="protein sequence ID" value="MBU3856482.1"/>
    <property type="molecule type" value="Genomic_DNA"/>
</dbReference>
<evidence type="ECO:0000256" key="1">
    <source>
        <dbReference type="SAM" id="SignalP"/>
    </source>
</evidence>
<keyword evidence="1" id="KW-0732">Signal</keyword>
<feature type="chain" id="PRO_5037857217" evidence="1">
    <location>
        <begin position="18"/>
        <end position="178"/>
    </location>
</feature>
<accession>A0A948X1H8</accession>
<protein>
    <submittedName>
        <fullName evidence="2">DUF4251 domain-containing protein</fullName>
    </submittedName>
</protein>
<name>A0A948X1H8_9BACT</name>
<reference evidence="2" key="2">
    <citation type="submission" date="2021-04" db="EMBL/GenBank/DDBJ databases">
        <authorList>
            <person name="Gilroy R."/>
        </authorList>
    </citation>
    <scope>NUCLEOTIDE SEQUENCE</scope>
    <source>
        <strain evidence="2">8470</strain>
    </source>
</reference>
<gene>
    <name evidence="2" type="ORF">H9928_08010</name>
</gene>
<dbReference type="AlphaFoldDB" id="A0A948X1H8"/>
<dbReference type="Proteomes" id="UP000784286">
    <property type="component" value="Unassembled WGS sequence"/>
</dbReference>
<reference evidence="2" key="1">
    <citation type="journal article" date="2021" name="PeerJ">
        <title>Extensive microbial diversity within the chicken gut microbiome revealed by metagenomics and culture.</title>
        <authorList>
            <person name="Gilroy R."/>
            <person name="Ravi A."/>
            <person name="Getino M."/>
            <person name="Pursley I."/>
            <person name="Horton D.L."/>
            <person name="Alikhan N.F."/>
            <person name="Baker D."/>
            <person name="Gharbi K."/>
            <person name="Hall N."/>
            <person name="Watson M."/>
            <person name="Adriaenssens E.M."/>
            <person name="Foster-Nyarko E."/>
            <person name="Jarju S."/>
            <person name="Secka A."/>
            <person name="Antonio M."/>
            <person name="Oren A."/>
            <person name="Chaudhuri R.R."/>
            <person name="La Ragione R."/>
            <person name="Hildebrand F."/>
            <person name="Pallen M.J."/>
        </authorList>
    </citation>
    <scope>NUCLEOTIDE SEQUENCE</scope>
    <source>
        <strain evidence="2">8470</strain>
    </source>
</reference>
<feature type="signal peptide" evidence="1">
    <location>
        <begin position="1"/>
        <end position="17"/>
    </location>
</feature>
<evidence type="ECO:0000313" key="3">
    <source>
        <dbReference type="Proteomes" id="UP000784286"/>
    </source>
</evidence>
<proteinExistence type="predicted"/>
<dbReference type="PROSITE" id="PS51257">
    <property type="entry name" value="PROKAR_LIPOPROTEIN"/>
    <property type="match status" value="1"/>
</dbReference>
<organism evidence="2 3">
    <name type="scientific">Candidatus Phocaeicola excrementipullorum</name>
    <dbReference type="NCBI Taxonomy" id="2838731"/>
    <lineage>
        <taxon>Bacteria</taxon>
        <taxon>Pseudomonadati</taxon>
        <taxon>Bacteroidota</taxon>
        <taxon>Bacteroidia</taxon>
        <taxon>Bacteroidales</taxon>
        <taxon>Bacteroidaceae</taxon>
        <taxon>Phocaeicola</taxon>
    </lineage>
</organism>
<evidence type="ECO:0000313" key="2">
    <source>
        <dbReference type="EMBL" id="MBU3856482.1"/>
    </source>
</evidence>
<dbReference type="Gene3D" id="2.40.128.410">
    <property type="match status" value="1"/>
</dbReference>
<sequence length="178" mass="19476">MKTLVRMMFLVALALFAGSCGTQRETAVPSAEHRTALEALQAGRFFVKLDAVYPSSASPWQHSSHTEYRELHGSYFAVADGKYTSYISLEDRGFFADEFPARKREGLRAEVSGGKKMRNGEIRFRVKVTGGGLVADKRIAVFLDGKSNKCYVKITPPSGNPLQTSMSGRVYPSGSAGK</sequence>
<comment type="caution">
    <text evidence="2">The sequence shown here is derived from an EMBL/GenBank/DDBJ whole genome shotgun (WGS) entry which is preliminary data.</text>
</comment>